<reference evidence="3" key="1">
    <citation type="submission" date="2016-06" db="UniProtKB">
        <authorList>
            <consortium name="WormBaseParasite"/>
        </authorList>
    </citation>
    <scope>IDENTIFICATION</scope>
</reference>
<dbReference type="WBParaSite" id="SBAD_0000686901-mRNA-1">
    <property type="protein sequence ID" value="SBAD_0000686901-mRNA-1"/>
    <property type="gene ID" value="SBAD_0000686901"/>
</dbReference>
<dbReference type="AlphaFoldDB" id="A0A183ISL4"/>
<dbReference type="EMBL" id="UZAM01009897">
    <property type="protein sequence ID" value="VDP10411.1"/>
    <property type="molecule type" value="Genomic_DNA"/>
</dbReference>
<proteinExistence type="predicted"/>
<reference evidence="1 2" key="2">
    <citation type="submission" date="2018-11" db="EMBL/GenBank/DDBJ databases">
        <authorList>
            <consortium name="Pathogen Informatics"/>
        </authorList>
    </citation>
    <scope>NUCLEOTIDE SEQUENCE [LARGE SCALE GENOMIC DNA]</scope>
</reference>
<keyword evidence="2" id="KW-1185">Reference proteome</keyword>
<evidence type="ECO:0000313" key="1">
    <source>
        <dbReference type="EMBL" id="VDP10411.1"/>
    </source>
</evidence>
<gene>
    <name evidence="1" type="ORF">SBAD_LOCUS6611</name>
</gene>
<evidence type="ECO:0000313" key="3">
    <source>
        <dbReference type="WBParaSite" id="SBAD_0000686901-mRNA-1"/>
    </source>
</evidence>
<name>A0A183ISL4_9BILA</name>
<organism evidence="3">
    <name type="scientific">Soboliphyme baturini</name>
    <dbReference type="NCBI Taxonomy" id="241478"/>
    <lineage>
        <taxon>Eukaryota</taxon>
        <taxon>Metazoa</taxon>
        <taxon>Ecdysozoa</taxon>
        <taxon>Nematoda</taxon>
        <taxon>Enoplea</taxon>
        <taxon>Dorylaimia</taxon>
        <taxon>Dioctophymatida</taxon>
        <taxon>Dioctophymatoidea</taxon>
        <taxon>Soboliphymatidae</taxon>
        <taxon>Soboliphyme</taxon>
    </lineage>
</organism>
<evidence type="ECO:0000313" key="2">
    <source>
        <dbReference type="Proteomes" id="UP000270296"/>
    </source>
</evidence>
<accession>A0A183ISL4</accession>
<dbReference type="Proteomes" id="UP000270296">
    <property type="component" value="Unassembled WGS sequence"/>
</dbReference>
<sequence>MGGESYRRSVQTGCHRINLQRDTMSSEYTTVAENKLWLEMTTTRPPPRHKSTGTTWSGGVSIYAQFRPELSRESQLTESVLQSFYAEQVIQAPSARNHPSSRRFPRSSAGGRWSVIIKMPPLDPLPYGFLTLTAKESICSYSRFSSDEVSCCSARLFDLVTCCWRFDANWFNERDWRRHTTEDGEGKGRGLRTWLAQSHSLKRESFESSFVRPFFIASAIANVVGHRRCSLLTARPTDRSKPKHFPALQRLHQENSVCCSFAPNSLAFLLSVVHTIPAGFRWLRRRSRRRSTFFNASFSRSLSGAVVGLSLGGSVYRSSRHTHASCSLRTTYGKRFDSQARWSATRLRSHCLPKKPHDFHRSIDRSIDLVTVQSNWRSRGHVVPTFQWPGEKVSFSRDHLSTLDDQSLQLTVV</sequence>
<protein>
    <submittedName>
        <fullName evidence="3">Ig-like domain-containing protein</fullName>
    </submittedName>
</protein>